<keyword evidence="4" id="KW-1185">Reference proteome</keyword>
<organism evidence="3 4">
    <name type="scientific">Staphylotrichum longicolle</name>
    <dbReference type="NCBI Taxonomy" id="669026"/>
    <lineage>
        <taxon>Eukaryota</taxon>
        <taxon>Fungi</taxon>
        <taxon>Dikarya</taxon>
        <taxon>Ascomycota</taxon>
        <taxon>Pezizomycotina</taxon>
        <taxon>Sordariomycetes</taxon>
        <taxon>Sordariomycetidae</taxon>
        <taxon>Sordariales</taxon>
        <taxon>Chaetomiaceae</taxon>
        <taxon>Staphylotrichum</taxon>
    </lineage>
</organism>
<evidence type="ECO:0000313" key="4">
    <source>
        <dbReference type="Proteomes" id="UP001197093"/>
    </source>
</evidence>
<evidence type="ECO:0000256" key="1">
    <source>
        <dbReference type="SAM" id="MobiDB-lite"/>
    </source>
</evidence>
<dbReference type="EMBL" id="JAHCVI010000001">
    <property type="protein sequence ID" value="KAG7292929.1"/>
    <property type="molecule type" value="Genomic_DNA"/>
</dbReference>
<evidence type="ECO:0000256" key="2">
    <source>
        <dbReference type="SAM" id="SignalP"/>
    </source>
</evidence>
<dbReference type="AlphaFoldDB" id="A0AAD4F541"/>
<gene>
    <name evidence="3" type="ORF">NEMBOFW57_002974</name>
</gene>
<evidence type="ECO:0000313" key="3">
    <source>
        <dbReference type="EMBL" id="KAG7292929.1"/>
    </source>
</evidence>
<reference evidence="3" key="1">
    <citation type="submission" date="2023-02" db="EMBL/GenBank/DDBJ databases">
        <authorList>
            <person name="Palmer J.M."/>
        </authorList>
    </citation>
    <scope>NUCLEOTIDE SEQUENCE</scope>
    <source>
        <strain evidence="3">FW57</strain>
    </source>
</reference>
<feature type="region of interest" description="Disordered" evidence="1">
    <location>
        <begin position="76"/>
        <end position="102"/>
    </location>
</feature>
<feature type="signal peptide" evidence="2">
    <location>
        <begin position="1"/>
        <end position="20"/>
    </location>
</feature>
<accession>A0AAD4F541</accession>
<dbReference type="Proteomes" id="UP001197093">
    <property type="component" value="Unassembled WGS sequence"/>
</dbReference>
<name>A0AAD4F541_9PEZI</name>
<comment type="caution">
    <text evidence="3">The sequence shown here is derived from an EMBL/GenBank/DDBJ whole genome shotgun (WGS) entry which is preliminary data.</text>
</comment>
<sequence>MHFVLSLISSILFLGGLTAAVPVAVEEQCLSQTICIDAVNPCGINCYDVCAVSAKPIPPPCPSTTTTKKVTTKVTTKKPTPTSTKKVTTKITTKKPTPTTTKKPVTTKIVTITKKITTSTLSTKRDSTTGTKCSATVSVCWDGINECGQMYGGCFPDCKPWPTFKPPPCPTPTRATLTAFPTDVITRVTTLPVLTLLDE</sequence>
<keyword evidence="2" id="KW-0732">Signal</keyword>
<feature type="chain" id="PRO_5041903027" evidence="2">
    <location>
        <begin position="21"/>
        <end position="199"/>
    </location>
</feature>
<proteinExistence type="predicted"/>
<protein>
    <submittedName>
        <fullName evidence="3">Uncharacterized protein</fullName>
    </submittedName>
</protein>